<keyword evidence="2" id="KW-0732">Signal</keyword>
<evidence type="ECO:0000313" key="3">
    <source>
        <dbReference type="EMBL" id="CAH0365581.1"/>
    </source>
</evidence>
<proteinExistence type="predicted"/>
<evidence type="ECO:0000256" key="2">
    <source>
        <dbReference type="SAM" id="SignalP"/>
    </source>
</evidence>
<reference evidence="3" key="1">
    <citation type="submission" date="2021-11" db="EMBL/GenBank/DDBJ databases">
        <authorList>
            <consortium name="Genoscope - CEA"/>
            <person name="William W."/>
        </authorList>
    </citation>
    <scope>NUCLEOTIDE SEQUENCE</scope>
</reference>
<dbReference type="AlphaFoldDB" id="A0A8J2SDD2"/>
<keyword evidence="4" id="KW-1185">Reference proteome</keyword>
<sequence length="217" mass="22394">MQVLAAITLLAGASALVPPSQRRSGVALRAGFGAATKKSKAKFVKPGKKDLEKQWENFFVHQRSGSRLFSCESVWARAGEGEWLRVGAVVTKSDDVSNADAVAAQKKLISWSATQLFPALNAKKGQAPELGLGPYVDDEKDDEGDASKVAPVGKGDKAAPLSDVGFKPIRSPLDEHRAGLGATLLNKSVGKGSAKFKGAAAAASAAPGAAADSKGVL</sequence>
<protein>
    <submittedName>
        <fullName evidence="3">Uncharacterized protein</fullName>
    </submittedName>
</protein>
<name>A0A8J2SDD2_9STRA</name>
<evidence type="ECO:0000313" key="4">
    <source>
        <dbReference type="Proteomes" id="UP000789595"/>
    </source>
</evidence>
<dbReference type="Proteomes" id="UP000789595">
    <property type="component" value="Unassembled WGS sequence"/>
</dbReference>
<accession>A0A8J2SDD2</accession>
<feature type="chain" id="PRO_5035236159" evidence="2">
    <location>
        <begin position="16"/>
        <end position="217"/>
    </location>
</feature>
<organism evidence="3 4">
    <name type="scientific">Pelagomonas calceolata</name>
    <dbReference type="NCBI Taxonomy" id="35677"/>
    <lineage>
        <taxon>Eukaryota</taxon>
        <taxon>Sar</taxon>
        <taxon>Stramenopiles</taxon>
        <taxon>Ochrophyta</taxon>
        <taxon>Pelagophyceae</taxon>
        <taxon>Pelagomonadales</taxon>
        <taxon>Pelagomonadaceae</taxon>
        <taxon>Pelagomonas</taxon>
    </lineage>
</organism>
<evidence type="ECO:0000256" key="1">
    <source>
        <dbReference type="SAM" id="MobiDB-lite"/>
    </source>
</evidence>
<feature type="signal peptide" evidence="2">
    <location>
        <begin position="1"/>
        <end position="15"/>
    </location>
</feature>
<feature type="region of interest" description="Disordered" evidence="1">
    <location>
        <begin position="135"/>
        <end position="168"/>
    </location>
</feature>
<dbReference type="EMBL" id="CAKKNE010000001">
    <property type="protein sequence ID" value="CAH0365581.1"/>
    <property type="molecule type" value="Genomic_DNA"/>
</dbReference>
<comment type="caution">
    <text evidence="3">The sequence shown here is derived from an EMBL/GenBank/DDBJ whole genome shotgun (WGS) entry which is preliminary data.</text>
</comment>
<gene>
    <name evidence="3" type="ORF">PECAL_1P20270</name>
</gene>